<protein>
    <submittedName>
        <fullName evidence="1">Uncharacterized protein</fullName>
    </submittedName>
</protein>
<name>A0A0F8XXE7_9ZZZZ</name>
<dbReference type="EMBL" id="LAZR01056629">
    <property type="protein sequence ID" value="KKK73782.1"/>
    <property type="molecule type" value="Genomic_DNA"/>
</dbReference>
<gene>
    <name evidence="1" type="ORF">LCGC14_2890350</name>
</gene>
<organism evidence="1">
    <name type="scientific">marine sediment metagenome</name>
    <dbReference type="NCBI Taxonomy" id="412755"/>
    <lineage>
        <taxon>unclassified sequences</taxon>
        <taxon>metagenomes</taxon>
        <taxon>ecological metagenomes</taxon>
    </lineage>
</organism>
<accession>A0A0F8XXE7</accession>
<dbReference type="AlphaFoldDB" id="A0A0F8XXE7"/>
<proteinExistence type="predicted"/>
<reference evidence="1" key="1">
    <citation type="journal article" date="2015" name="Nature">
        <title>Complex archaea that bridge the gap between prokaryotes and eukaryotes.</title>
        <authorList>
            <person name="Spang A."/>
            <person name="Saw J.H."/>
            <person name="Jorgensen S.L."/>
            <person name="Zaremba-Niedzwiedzka K."/>
            <person name="Martijn J."/>
            <person name="Lind A.E."/>
            <person name="van Eijk R."/>
            <person name="Schleper C."/>
            <person name="Guy L."/>
            <person name="Ettema T.J."/>
        </authorList>
    </citation>
    <scope>NUCLEOTIDE SEQUENCE</scope>
</reference>
<evidence type="ECO:0000313" key="1">
    <source>
        <dbReference type="EMBL" id="KKK73782.1"/>
    </source>
</evidence>
<sequence length="53" mass="6411">MTLFGKFLDYTKGARVKRSRRKKEIVWTVEERFEKQQKGIARAKLARLNNTRR</sequence>
<comment type="caution">
    <text evidence="1">The sequence shown here is derived from an EMBL/GenBank/DDBJ whole genome shotgun (WGS) entry which is preliminary data.</text>
</comment>